<dbReference type="EMBL" id="RCMK01000903">
    <property type="protein sequence ID" value="KAG2908259.1"/>
    <property type="molecule type" value="Genomic_DNA"/>
</dbReference>
<proteinExistence type="predicted"/>
<protein>
    <submittedName>
        <fullName evidence="5">Uncharacterized protein</fullName>
    </submittedName>
</protein>
<comment type="caution">
    <text evidence="5">The sequence shown here is derived from an EMBL/GenBank/DDBJ whole genome shotgun (WGS) entry which is preliminary data.</text>
</comment>
<dbReference type="Proteomes" id="UP000735874">
    <property type="component" value="Unassembled WGS sequence"/>
</dbReference>
<gene>
    <name evidence="1" type="ORF">PC113_g21288</name>
    <name evidence="2" type="ORF">PC115_g21029</name>
    <name evidence="3" type="ORF">PC117_g19998</name>
    <name evidence="4" type="ORF">PC118_g21116</name>
    <name evidence="5" type="ORF">PC129_g9280</name>
</gene>
<evidence type="ECO:0000313" key="5">
    <source>
        <dbReference type="EMBL" id="KAG3219945.1"/>
    </source>
</evidence>
<accession>A0A8T1KPY2</accession>
<reference evidence="5" key="1">
    <citation type="submission" date="2018-05" db="EMBL/GenBank/DDBJ databases">
        <title>Effector identification in a new, highly contiguous assembly of the strawberry crown rot pathogen Phytophthora cactorum.</title>
        <authorList>
            <person name="Armitage A.D."/>
            <person name="Nellist C.F."/>
            <person name="Bates H."/>
            <person name="Vickerstaff R.J."/>
            <person name="Harrison R.J."/>
        </authorList>
    </citation>
    <scope>NUCLEOTIDE SEQUENCE</scope>
    <source>
        <strain evidence="1">15-7</strain>
        <strain evidence="2">4032</strain>
        <strain evidence="3">4040</strain>
        <strain evidence="4">P415</strain>
        <strain evidence="5">P421</strain>
    </source>
</reference>
<dbReference type="Proteomes" id="UP000697107">
    <property type="component" value="Unassembled WGS sequence"/>
</dbReference>
<dbReference type="Proteomes" id="UP000774804">
    <property type="component" value="Unassembled WGS sequence"/>
</dbReference>
<evidence type="ECO:0000313" key="3">
    <source>
        <dbReference type="EMBL" id="KAG2908259.1"/>
    </source>
</evidence>
<dbReference type="Proteomes" id="UP000736787">
    <property type="component" value="Unassembled WGS sequence"/>
</dbReference>
<dbReference type="EMBL" id="RCML01001385">
    <property type="protein sequence ID" value="KAG2963006.1"/>
    <property type="molecule type" value="Genomic_DNA"/>
</dbReference>
<evidence type="ECO:0000313" key="6">
    <source>
        <dbReference type="Proteomes" id="UP000760860"/>
    </source>
</evidence>
<sequence>MKFLKDEYVSWEYLKVSMGREKAALVLEAVVDKFGMYLAFKEGSKGQLLAWHSVMQ</sequence>
<dbReference type="EMBL" id="RCMI01001422">
    <property type="protein sequence ID" value="KAG2885379.1"/>
    <property type="molecule type" value="Genomic_DNA"/>
</dbReference>
<evidence type="ECO:0000313" key="1">
    <source>
        <dbReference type="EMBL" id="KAG2829407.1"/>
    </source>
</evidence>
<dbReference type="EMBL" id="RCMG01001356">
    <property type="protein sequence ID" value="KAG2829407.1"/>
    <property type="molecule type" value="Genomic_DNA"/>
</dbReference>
<organism evidence="5 6">
    <name type="scientific">Phytophthora cactorum</name>
    <dbReference type="NCBI Taxonomy" id="29920"/>
    <lineage>
        <taxon>Eukaryota</taxon>
        <taxon>Sar</taxon>
        <taxon>Stramenopiles</taxon>
        <taxon>Oomycota</taxon>
        <taxon>Peronosporomycetes</taxon>
        <taxon>Peronosporales</taxon>
        <taxon>Peronosporaceae</taxon>
        <taxon>Phytophthora</taxon>
    </lineage>
</organism>
<evidence type="ECO:0000313" key="2">
    <source>
        <dbReference type="EMBL" id="KAG2885379.1"/>
    </source>
</evidence>
<dbReference type="EMBL" id="RCMV01000288">
    <property type="protein sequence ID" value="KAG3219945.1"/>
    <property type="molecule type" value="Genomic_DNA"/>
</dbReference>
<evidence type="ECO:0000313" key="4">
    <source>
        <dbReference type="EMBL" id="KAG2963006.1"/>
    </source>
</evidence>
<dbReference type="Proteomes" id="UP000760860">
    <property type="component" value="Unassembled WGS sequence"/>
</dbReference>
<name>A0A8T1KPY2_9STRA</name>
<dbReference type="AlphaFoldDB" id="A0A8T1KPY2"/>